<organism evidence="1 2">
    <name type="scientific">Elysia marginata</name>
    <dbReference type="NCBI Taxonomy" id="1093978"/>
    <lineage>
        <taxon>Eukaryota</taxon>
        <taxon>Metazoa</taxon>
        <taxon>Spiralia</taxon>
        <taxon>Lophotrochozoa</taxon>
        <taxon>Mollusca</taxon>
        <taxon>Gastropoda</taxon>
        <taxon>Heterobranchia</taxon>
        <taxon>Euthyneura</taxon>
        <taxon>Panpulmonata</taxon>
        <taxon>Sacoglossa</taxon>
        <taxon>Placobranchoidea</taxon>
        <taxon>Plakobranchidae</taxon>
        <taxon>Elysia</taxon>
    </lineage>
</organism>
<evidence type="ECO:0000313" key="2">
    <source>
        <dbReference type="Proteomes" id="UP000762676"/>
    </source>
</evidence>
<dbReference type="PANTHER" id="PTHR10773:SF19">
    <property type="match status" value="1"/>
</dbReference>
<dbReference type="EMBL" id="BMAT01013157">
    <property type="protein sequence ID" value="GFS06888.1"/>
    <property type="molecule type" value="Genomic_DNA"/>
</dbReference>
<gene>
    <name evidence="1" type="ORF">ElyMa_006556800</name>
</gene>
<keyword evidence="2" id="KW-1185">Reference proteome</keyword>
<accession>A0AAV4I8W6</accession>
<proteinExistence type="predicted"/>
<dbReference type="Proteomes" id="UP000762676">
    <property type="component" value="Unassembled WGS sequence"/>
</dbReference>
<dbReference type="AlphaFoldDB" id="A0AAV4I8W6"/>
<protein>
    <submittedName>
        <fullName evidence="1">Uncharacterized protein</fullName>
    </submittedName>
</protein>
<name>A0AAV4I8W6_9GAST</name>
<dbReference type="PANTHER" id="PTHR10773">
    <property type="entry name" value="DNA-DIRECTED RNA POLYMERASES I, II, AND III SUBUNIT RPABC2"/>
    <property type="match status" value="1"/>
</dbReference>
<sequence length="376" mass="43180">MYNMFIQEWIPKARPPSLMTYKVVLKTKNMSIHHPKKDQCSLCINYLKGTEEMKSTLQDRYETYLREKIKVREVKDQCKNAAKVDKEILCGSFDLQQVIYLPMSLEGSLFYKRRLSMYNLTFYNIGDKACHCFTWDETQSKRGSSEISTSVYRALKFYDEKGIKKAYLFSDGCSGQNKNSIMPAMMLYTVTNSVHMEEISLRFFETNHGQNEGDSAHSAIGRALKQAGDLFLPSQVATAMSLARPQNPYLVDQMGFKDSLDFKGLSKELRILESGRASGSQEDDFGGWSNIMELKVTKQDPDKVFYKMSHSDIEYKIMSLKRLQKSVKDATLKSLNTGHTNISREKYTDLQALCSGTTPVVKIHEHKAYYMYLPHD</sequence>
<comment type="caution">
    <text evidence="1">The sequence shown here is derived from an EMBL/GenBank/DDBJ whole genome shotgun (WGS) entry which is preliminary data.</text>
</comment>
<reference evidence="1 2" key="1">
    <citation type="journal article" date="2021" name="Elife">
        <title>Chloroplast acquisition without the gene transfer in kleptoplastic sea slugs, Plakobranchus ocellatus.</title>
        <authorList>
            <person name="Maeda T."/>
            <person name="Takahashi S."/>
            <person name="Yoshida T."/>
            <person name="Shimamura S."/>
            <person name="Takaki Y."/>
            <person name="Nagai Y."/>
            <person name="Toyoda A."/>
            <person name="Suzuki Y."/>
            <person name="Arimoto A."/>
            <person name="Ishii H."/>
            <person name="Satoh N."/>
            <person name="Nishiyama T."/>
            <person name="Hasebe M."/>
            <person name="Maruyama T."/>
            <person name="Minagawa J."/>
            <person name="Obokata J."/>
            <person name="Shigenobu S."/>
        </authorList>
    </citation>
    <scope>NUCLEOTIDE SEQUENCE [LARGE SCALE GENOMIC DNA]</scope>
</reference>
<evidence type="ECO:0000313" key="1">
    <source>
        <dbReference type="EMBL" id="GFS06888.1"/>
    </source>
</evidence>